<sequence length="115" mass="13013">MFMFDCPFCVKGHSYMKCDRDIVCVNQKARVGVSEKRMPFDQPAEIIPIQQRNSNKGFCSHQGIFEASLQSQLFSLIKANAGFIVMDHSSRQGLQDEEACWYKSVIHSCVCIQSG</sequence>
<protein>
    <submittedName>
        <fullName evidence="1">Uncharacterized protein</fullName>
    </submittedName>
</protein>
<accession>A0AAE1ANM6</accession>
<name>A0AAE1ANM6_9GAST</name>
<dbReference type="Proteomes" id="UP001283361">
    <property type="component" value="Unassembled WGS sequence"/>
</dbReference>
<keyword evidence="2" id="KW-1185">Reference proteome</keyword>
<evidence type="ECO:0000313" key="2">
    <source>
        <dbReference type="Proteomes" id="UP001283361"/>
    </source>
</evidence>
<proteinExistence type="predicted"/>
<dbReference type="EMBL" id="JAWDGP010001490">
    <property type="protein sequence ID" value="KAK3791028.1"/>
    <property type="molecule type" value="Genomic_DNA"/>
</dbReference>
<reference evidence="1" key="1">
    <citation type="journal article" date="2023" name="G3 (Bethesda)">
        <title>A reference genome for the long-term kleptoplast-retaining sea slug Elysia crispata morphotype clarki.</title>
        <authorList>
            <person name="Eastman K.E."/>
            <person name="Pendleton A.L."/>
            <person name="Shaikh M.A."/>
            <person name="Suttiyut T."/>
            <person name="Ogas R."/>
            <person name="Tomko P."/>
            <person name="Gavelis G."/>
            <person name="Widhalm J.R."/>
            <person name="Wisecaver J.H."/>
        </authorList>
    </citation>
    <scope>NUCLEOTIDE SEQUENCE</scope>
    <source>
        <strain evidence="1">ECLA1</strain>
    </source>
</reference>
<gene>
    <name evidence="1" type="ORF">RRG08_030198</name>
</gene>
<dbReference type="AlphaFoldDB" id="A0AAE1ANM6"/>
<evidence type="ECO:0000313" key="1">
    <source>
        <dbReference type="EMBL" id="KAK3791028.1"/>
    </source>
</evidence>
<organism evidence="1 2">
    <name type="scientific">Elysia crispata</name>
    <name type="common">lettuce slug</name>
    <dbReference type="NCBI Taxonomy" id="231223"/>
    <lineage>
        <taxon>Eukaryota</taxon>
        <taxon>Metazoa</taxon>
        <taxon>Spiralia</taxon>
        <taxon>Lophotrochozoa</taxon>
        <taxon>Mollusca</taxon>
        <taxon>Gastropoda</taxon>
        <taxon>Heterobranchia</taxon>
        <taxon>Euthyneura</taxon>
        <taxon>Panpulmonata</taxon>
        <taxon>Sacoglossa</taxon>
        <taxon>Placobranchoidea</taxon>
        <taxon>Plakobranchidae</taxon>
        <taxon>Elysia</taxon>
    </lineage>
</organism>
<comment type="caution">
    <text evidence="1">The sequence shown here is derived from an EMBL/GenBank/DDBJ whole genome shotgun (WGS) entry which is preliminary data.</text>
</comment>